<feature type="domain" description="Small acidic protein-like" evidence="2">
    <location>
        <begin position="406"/>
        <end position="471"/>
    </location>
</feature>
<gene>
    <name evidence="3" type="ORF">QN277_021006</name>
</gene>
<feature type="region of interest" description="Disordered" evidence="1">
    <location>
        <begin position="421"/>
        <end position="446"/>
    </location>
</feature>
<organism evidence="3 4">
    <name type="scientific">Acacia crassicarpa</name>
    <name type="common">northern wattle</name>
    <dbReference type="NCBI Taxonomy" id="499986"/>
    <lineage>
        <taxon>Eukaryota</taxon>
        <taxon>Viridiplantae</taxon>
        <taxon>Streptophyta</taxon>
        <taxon>Embryophyta</taxon>
        <taxon>Tracheophyta</taxon>
        <taxon>Spermatophyta</taxon>
        <taxon>Magnoliopsida</taxon>
        <taxon>eudicotyledons</taxon>
        <taxon>Gunneridae</taxon>
        <taxon>Pentapetalae</taxon>
        <taxon>rosids</taxon>
        <taxon>fabids</taxon>
        <taxon>Fabales</taxon>
        <taxon>Fabaceae</taxon>
        <taxon>Caesalpinioideae</taxon>
        <taxon>mimosoid clade</taxon>
        <taxon>Acacieae</taxon>
        <taxon>Acacia</taxon>
    </lineage>
</organism>
<name>A0AAE1JQ81_9FABA</name>
<dbReference type="AlphaFoldDB" id="A0AAE1JQ81"/>
<feature type="compositionally biased region" description="Basic and acidic residues" evidence="1">
    <location>
        <begin position="209"/>
        <end position="243"/>
    </location>
</feature>
<comment type="caution">
    <text evidence="3">The sequence shown here is derived from an EMBL/GenBank/DDBJ whole genome shotgun (WGS) entry which is preliminary data.</text>
</comment>
<evidence type="ECO:0000256" key="1">
    <source>
        <dbReference type="SAM" id="MobiDB-lite"/>
    </source>
</evidence>
<proteinExistence type="predicted"/>
<feature type="compositionally biased region" description="Basic and acidic residues" evidence="1">
    <location>
        <begin position="292"/>
        <end position="313"/>
    </location>
</feature>
<dbReference type="InterPro" id="IPR028124">
    <property type="entry name" value="SMAP_dom"/>
</dbReference>
<feature type="compositionally biased region" description="Basic and acidic residues" evidence="1">
    <location>
        <begin position="251"/>
        <end position="285"/>
    </location>
</feature>
<reference evidence="3" key="1">
    <citation type="submission" date="2023-10" db="EMBL/GenBank/DDBJ databases">
        <title>Chromosome-level genome of the transformable northern wattle, Acacia crassicarpa.</title>
        <authorList>
            <person name="Massaro I."/>
            <person name="Sinha N.R."/>
            <person name="Poethig S."/>
            <person name="Leichty A.R."/>
        </authorList>
    </citation>
    <scope>NUCLEOTIDE SEQUENCE</scope>
    <source>
        <strain evidence="3">Acra3RX</strain>
        <tissue evidence="3">Leaf</tissue>
    </source>
</reference>
<dbReference type="PANTHER" id="PTHR22426:SF2">
    <property type="entry name" value="ARGININE_SERINE-RICH COILED-COIL PROTEIN 2"/>
    <property type="match status" value="1"/>
</dbReference>
<feature type="compositionally biased region" description="Polar residues" evidence="1">
    <location>
        <begin position="1"/>
        <end position="11"/>
    </location>
</feature>
<dbReference type="Proteomes" id="UP001293593">
    <property type="component" value="Unassembled WGS sequence"/>
</dbReference>
<dbReference type="PANTHER" id="PTHR22426">
    <property type="entry name" value="ARGININE_SERINE-RICH COILED-COIL PROTEIN 2"/>
    <property type="match status" value="1"/>
</dbReference>
<feature type="region of interest" description="Disordered" evidence="1">
    <location>
        <begin position="1"/>
        <end position="336"/>
    </location>
</feature>
<sequence length="483" mass="55573">MMDSNLQSLPHDNTETKNTFRKPSVDSSHRNYRRHSPADGLLSSDGSPKRERSPDPNPSRRGSVNVSDHHARKDDGEEEDRDYGKNHHGRSSDSFRHSDRQSSRSSYGHSRNGDYTRHDKHADEDRYRERLSSHPGLESRGDYTREGSDNRSKDHPRTTDKYSRDKYDRSDRGSDYRSKEKDRETFSEHLKYKGKDSLYERSGFGRKHSPYDSVERERRTRDSDYRDERRDSHRSYRDYRSDRAVSYSESRSQRDESGSRKDSAKYHLKEAYESEQKELDSKSGRGSEIGEDFDRNTRKAGEQISNEDKESSAKKKKLLGTEYDESRTSSSKHPQEVNVNLATAQASGSEVVNDLNSAKVAAMKAAELVNKNLVGTGAGCLTTDQKKKLLWGSKKNTPAEESGHRWDTALFSDRERQEKFNKLMGVKGDPKAEQRSDDQSVEKQREQLQMDLEKQYTAGLRRRDGRTVGLGFCYLFVLFGSMV</sequence>
<feature type="compositionally biased region" description="Basic and acidic residues" evidence="1">
    <location>
        <begin position="111"/>
        <end position="199"/>
    </location>
</feature>
<evidence type="ECO:0000313" key="4">
    <source>
        <dbReference type="Proteomes" id="UP001293593"/>
    </source>
</evidence>
<evidence type="ECO:0000259" key="2">
    <source>
        <dbReference type="Pfam" id="PF15477"/>
    </source>
</evidence>
<evidence type="ECO:0000313" key="3">
    <source>
        <dbReference type="EMBL" id="KAK4272447.1"/>
    </source>
</evidence>
<accession>A0AAE1JQ81</accession>
<dbReference type="EMBL" id="JAWXYG010000005">
    <property type="protein sequence ID" value="KAK4272447.1"/>
    <property type="molecule type" value="Genomic_DNA"/>
</dbReference>
<keyword evidence="4" id="KW-1185">Reference proteome</keyword>
<feature type="compositionally biased region" description="Basic and acidic residues" evidence="1">
    <location>
        <begin position="82"/>
        <end position="102"/>
    </location>
</feature>
<protein>
    <recommendedName>
        <fullName evidence="2">Small acidic protein-like domain-containing protein</fullName>
    </recommendedName>
</protein>
<dbReference type="Pfam" id="PF15477">
    <property type="entry name" value="SMAP"/>
    <property type="match status" value="1"/>
</dbReference>
<feature type="compositionally biased region" description="Basic and acidic residues" evidence="1">
    <location>
        <begin position="428"/>
        <end position="446"/>
    </location>
</feature>